<evidence type="ECO:0000313" key="1">
    <source>
        <dbReference type="EMBL" id="KAJ7556094.1"/>
    </source>
</evidence>
<gene>
    <name evidence="1" type="ORF">O6H91_05G068400</name>
</gene>
<protein>
    <submittedName>
        <fullName evidence="1">Uncharacterized protein</fullName>
    </submittedName>
</protein>
<dbReference type="Proteomes" id="UP001162992">
    <property type="component" value="Chromosome 5"/>
</dbReference>
<reference evidence="2" key="1">
    <citation type="journal article" date="2024" name="Proc. Natl. Acad. Sci. U.S.A.">
        <title>Extraordinary preservation of gene collinearity over three hundred million years revealed in homosporous lycophytes.</title>
        <authorList>
            <person name="Li C."/>
            <person name="Wickell D."/>
            <person name="Kuo L.Y."/>
            <person name="Chen X."/>
            <person name="Nie B."/>
            <person name="Liao X."/>
            <person name="Peng D."/>
            <person name="Ji J."/>
            <person name="Jenkins J."/>
            <person name="Williams M."/>
            <person name="Shu S."/>
            <person name="Plott C."/>
            <person name="Barry K."/>
            <person name="Rajasekar S."/>
            <person name="Grimwood J."/>
            <person name="Han X."/>
            <person name="Sun S."/>
            <person name="Hou Z."/>
            <person name="He W."/>
            <person name="Dai G."/>
            <person name="Sun C."/>
            <person name="Schmutz J."/>
            <person name="Leebens-Mack J.H."/>
            <person name="Li F.W."/>
            <person name="Wang L."/>
        </authorList>
    </citation>
    <scope>NUCLEOTIDE SEQUENCE [LARGE SCALE GENOMIC DNA]</scope>
    <source>
        <strain evidence="2">cv. PW_Plant_1</strain>
    </source>
</reference>
<organism evidence="1 2">
    <name type="scientific">Diphasiastrum complanatum</name>
    <name type="common">Issler's clubmoss</name>
    <name type="synonym">Lycopodium complanatum</name>
    <dbReference type="NCBI Taxonomy" id="34168"/>
    <lineage>
        <taxon>Eukaryota</taxon>
        <taxon>Viridiplantae</taxon>
        <taxon>Streptophyta</taxon>
        <taxon>Embryophyta</taxon>
        <taxon>Tracheophyta</taxon>
        <taxon>Lycopodiopsida</taxon>
        <taxon>Lycopodiales</taxon>
        <taxon>Lycopodiaceae</taxon>
        <taxon>Lycopodioideae</taxon>
        <taxon>Diphasiastrum</taxon>
    </lineage>
</organism>
<keyword evidence="2" id="KW-1185">Reference proteome</keyword>
<proteinExistence type="predicted"/>
<sequence length="464" mass="51059">MPHVHSRQVQQEHHSKQLQPQQQHQANQAPSPGFVTRHSEQPQAVISPSSASSLQSQEQPSPTAQHQQQLQQNQPQQQPDLEQQHFSHQTQNENISQAPSAGSSARATNQNGEGRKISCEDIQLVQNLIERCLQLYMNQREVINTLLNQAKIEPGFTSLVWQKLEEQNADFFKAYYTRLKLKKHITLFNHLLEQQAQLVQKMRMRPTRTPLPPQVPSHASFQSVPLGFPTPQQSPMIAPGHAHTPSMSIAPQSPPLLQGGVHMADSFQSSHEIHGQISGITDMMEVPSVLHSSASGLNSDLQLGLVSAIPNGGGFPFNTIASSLDMTSIGIGLSTSMPLDTSFCTHDPHSQNGMSLSLSAADGDGNSTRELLAALGHIPRNFSLSDLTAELGTHSDLGRLGSYTSPFSTSETENFLLSPEKENYGNLFYLLLSVQTIQIVVCNFMPYLKKSIAYLYDFGLTPIT</sequence>
<comment type="caution">
    <text evidence="1">The sequence shown here is derived from an EMBL/GenBank/DDBJ whole genome shotgun (WGS) entry which is preliminary data.</text>
</comment>
<evidence type="ECO:0000313" key="2">
    <source>
        <dbReference type="Proteomes" id="UP001162992"/>
    </source>
</evidence>
<name>A0ACC2DP82_DIPCM</name>
<dbReference type="EMBL" id="CM055096">
    <property type="protein sequence ID" value="KAJ7556094.1"/>
    <property type="molecule type" value="Genomic_DNA"/>
</dbReference>
<accession>A0ACC2DP82</accession>